<evidence type="ECO:0000256" key="1">
    <source>
        <dbReference type="ARBA" id="ARBA00023015"/>
    </source>
</evidence>
<dbReference type="AlphaFoldDB" id="A0AAJ3NLZ4"/>
<sequence>MGGVVDGATPPGPGTTRPGGRTSRVRAAVLDAALLVLAEAGYTGLTIERIAERSGVNKTTIYRRWQTKEAVLAAAIDEVASDEFPIPATGSIDGDLRAFGRGLVDFLTSDSPALAGIVRAMFSDAAQEPLIAGLKRDFFASRYEGAAGMVEAAIARGELPADVDVREFVGLVAAPIYYRKLVTEEPLDHAVADRAAATALAAVRTGLCRRQPR</sequence>
<feature type="domain" description="HTH tetR-type" evidence="6">
    <location>
        <begin position="23"/>
        <end position="83"/>
    </location>
</feature>
<dbReference type="PANTHER" id="PTHR30055">
    <property type="entry name" value="HTH-TYPE TRANSCRIPTIONAL REGULATOR RUTR"/>
    <property type="match status" value="1"/>
</dbReference>
<keyword evidence="3" id="KW-0804">Transcription</keyword>
<evidence type="ECO:0000256" key="2">
    <source>
        <dbReference type="ARBA" id="ARBA00023125"/>
    </source>
</evidence>
<comment type="caution">
    <text evidence="7">The sequence shown here is derived from an EMBL/GenBank/DDBJ whole genome shotgun (WGS) entry which is preliminary data.</text>
</comment>
<feature type="DNA-binding region" description="H-T-H motif" evidence="4">
    <location>
        <begin position="46"/>
        <end position="65"/>
    </location>
</feature>
<protein>
    <recommendedName>
        <fullName evidence="6">HTH tetR-type domain-containing protein</fullName>
    </recommendedName>
</protein>
<dbReference type="RefSeq" id="WP_085257812.1">
    <property type="nucleotide sequence ID" value="NZ_AP022573.1"/>
</dbReference>
<dbReference type="Pfam" id="PF00440">
    <property type="entry name" value="TetR_N"/>
    <property type="match status" value="1"/>
</dbReference>
<dbReference type="Gene3D" id="1.10.10.60">
    <property type="entry name" value="Homeodomain-like"/>
    <property type="match status" value="1"/>
</dbReference>
<dbReference type="PANTHER" id="PTHR30055:SF148">
    <property type="entry name" value="TETR-FAMILY TRANSCRIPTIONAL REGULATOR"/>
    <property type="match status" value="1"/>
</dbReference>
<dbReference type="Pfam" id="PF16859">
    <property type="entry name" value="TetR_C_11"/>
    <property type="match status" value="1"/>
</dbReference>
<dbReference type="SUPFAM" id="SSF46689">
    <property type="entry name" value="Homeodomain-like"/>
    <property type="match status" value="1"/>
</dbReference>
<reference evidence="7 8" key="1">
    <citation type="submission" date="2016-01" db="EMBL/GenBank/DDBJ databases">
        <title>The new phylogeny of the genus Mycobacterium.</title>
        <authorList>
            <person name="Tarcisio F."/>
            <person name="Conor M."/>
            <person name="Antonella G."/>
            <person name="Elisabetta G."/>
            <person name="Giulia F.S."/>
            <person name="Sara T."/>
            <person name="Anna F."/>
            <person name="Clotilde B."/>
            <person name="Roberto B."/>
            <person name="Veronica D.S."/>
            <person name="Fabio R."/>
            <person name="Monica P."/>
            <person name="Olivier J."/>
            <person name="Enrico T."/>
            <person name="Nicola S."/>
        </authorList>
    </citation>
    <scope>NUCLEOTIDE SEQUENCE [LARGE SCALE GENOMIC DNA]</scope>
    <source>
        <strain evidence="7 8">DSM 44616</strain>
    </source>
</reference>
<evidence type="ECO:0000259" key="6">
    <source>
        <dbReference type="PROSITE" id="PS50977"/>
    </source>
</evidence>
<dbReference type="Proteomes" id="UP000193387">
    <property type="component" value="Unassembled WGS sequence"/>
</dbReference>
<dbReference type="InterPro" id="IPR023772">
    <property type="entry name" value="DNA-bd_HTH_TetR-type_CS"/>
</dbReference>
<feature type="region of interest" description="Disordered" evidence="5">
    <location>
        <begin position="1"/>
        <end position="22"/>
    </location>
</feature>
<dbReference type="InterPro" id="IPR001647">
    <property type="entry name" value="HTH_TetR"/>
</dbReference>
<evidence type="ECO:0000256" key="5">
    <source>
        <dbReference type="SAM" id="MobiDB-lite"/>
    </source>
</evidence>
<dbReference type="InterPro" id="IPR036271">
    <property type="entry name" value="Tet_transcr_reg_TetR-rel_C_sf"/>
</dbReference>
<organism evidence="7 8">
    <name type="scientific">Mycobacterium saskatchewanense</name>
    <dbReference type="NCBI Taxonomy" id="220927"/>
    <lineage>
        <taxon>Bacteria</taxon>
        <taxon>Bacillati</taxon>
        <taxon>Actinomycetota</taxon>
        <taxon>Actinomycetes</taxon>
        <taxon>Mycobacteriales</taxon>
        <taxon>Mycobacteriaceae</taxon>
        <taxon>Mycobacterium</taxon>
        <taxon>Mycobacterium simiae complex</taxon>
    </lineage>
</organism>
<dbReference type="InterPro" id="IPR009057">
    <property type="entry name" value="Homeodomain-like_sf"/>
</dbReference>
<dbReference type="PROSITE" id="PS50977">
    <property type="entry name" value="HTH_TETR_2"/>
    <property type="match status" value="1"/>
</dbReference>
<evidence type="ECO:0000313" key="8">
    <source>
        <dbReference type="Proteomes" id="UP000193387"/>
    </source>
</evidence>
<proteinExistence type="predicted"/>
<accession>A0AAJ3NLZ4</accession>
<dbReference type="InterPro" id="IPR050109">
    <property type="entry name" value="HTH-type_TetR-like_transc_reg"/>
</dbReference>
<gene>
    <name evidence="7" type="ORF">AWC23_22700</name>
</gene>
<dbReference type="SUPFAM" id="SSF48498">
    <property type="entry name" value="Tetracyclin repressor-like, C-terminal domain"/>
    <property type="match status" value="1"/>
</dbReference>
<dbReference type="GO" id="GO:0000976">
    <property type="term" value="F:transcription cis-regulatory region binding"/>
    <property type="evidence" value="ECO:0007669"/>
    <property type="project" value="TreeGrafter"/>
</dbReference>
<evidence type="ECO:0000256" key="3">
    <source>
        <dbReference type="ARBA" id="ARBA00023163"/>
    </source>
</evidence>
<evidence type="ECO:0000256" key="4">
    <source>
        <dbReference type="PROSITE-ProRule" id="PRU00335"/>
    </source>
</evidence>
<dbReference type="PROSITE" id="PS01081">
    <property type="entry name" value="HTH_TETR_1"/>
    <property type="match status" value="1"/>
</dbReference>
<keyword evidence="2 4" id="KW-0238">DNA-binding</keyword>
<dbReference type="Gene3D" id="1.10.357.10">
    <property type="entry name" value="Tetracycline Repressor, domain 2"/>
    <property type="match status" value="1"/>
</dbReference>
<dbReference type="PRINTS" id="PR00455">
    <property type="entry name" value="HTHTETR"/>
</dbReference>
<dbReference type="GO" id="GO:0003700">
    <property type="term" value="F:DNA-binding transcription factor activity"/>
    <property type="evidence" value="ECO:0007669"/>
    <property type="project" value="TreeGrafter"/>
</dbReference>
<keyword evidence="8" id="KW-1185">Reference proteome</keyword>
<keyword evidence="1" id="KW-0805">Transcription regulation</keyword>
<name>A0AAJ3NLZ4_9MYCO</name>
<evidence type="ECO:0000313" key="7">
    <source>
        <dbReference type="EMBL" id="ORW67516.1"/>
    </source>
</evidence>
<dbReference type="EMBL" id="LQPR01000058">
    <property type="protein sequence ID" value="ORW67516.1"/>
    <property type="molecule type" value="Genomic_DNA"/>
</dbReference>
<dbReference type="InterPro" id="IPR011075">
    <property type="entry name" value="TetR_C"/>
</dbReference>